<keyword evidence="3" id="KW-1185">Reference proteome</keyword>
<evidence type="ECO:0000313" key="2">
    <source>
        <dbReference type="EMBL" id="KAK7604310.1"/>
    </source>
</evidence>
<keyword evidence="1" id="KW-0472">Membrane</keyword>
<organism evidence="2 3">
    <name type="scientific">Parthenolecanium corni</name>
    <dbReference type="NCBI Taxonomy" id="536013"/>
    <lineage>
        <taxon>Eukaryota</taxon>
        <taxon>Metazoa</taxon>
        <taxon>Ecdysozoa</taxon>
        <taxon>Arthropoda</taxon>
        <taxon>Hexapoda</taxon>
        <taxon>Insecta</taxon>
        <taxon>Pterygota</taxon>
        <taxon>Neoptera</taxon>
        <taxon>Paraneoptera</taxon>
        <taxon>Hemiptera</taxon>
        <taxon>Sternorrhyncha</taxon>
        <taxon>Coccoidea</taxon>
        <taxon>Coccidae</taxon>
        <taxon>Parthenolecanium</taxon>
    </lineage>
</organism>
<evidence type="ECO:0000256" key="1">
    <source>
        <dbReference type="SAM" id="Phobius"/>
    </source>
</evidence>
<reference evidence="2 3" key="1">
    <citation type="submission" date="2024-03" db="EMBL/GenBank/DDBJ databases">
        <title>Adaptation during the transition from Ophiocordyceps entomopathogen to insect associate is accompanied by gene loss and intensified selection.</title>
        <authorList>
            <person name="Ward C.M."/>
            <person name="Onetto C.A."/>
            <person name="Borneman A.R."/>
        </authorList>
    </citation>
    <scope>NUCLEOTIDE SEQUENCE [LARGE SCALE GENOMIC DNA]</scope>
    <source>
        <strain evidence="2">AWRI1</strain>
        <tissue evidence="2">Single Adult Female</tissue>
    </source>
</reference>
<keyword evidence="1" id="KW-0812">Transmembrane</keyword>
<proteinExistence type="predicted"/>
<keyword evidence="1" id="KW-1133">Transmembrane helix</keyword>
<comment type="caution">
    <text evidence="2">The sequence shown here is derived from an EMBL/GenBank/DDBJ whole genome shotgun (WGS) entry which is preliminary data.</text>
</comment>
<accession>A0AAN9YB48</accession>
<feature type="transmembrane region" description="Helical" evidence="1">
    <location>
        <begin position="342"/>
        <end position="362"/>
    </location>
</feature>
<evidence type="ECO:0000313" key="3">
    <source>
        <dbReference type="Proteomes" id="UP001367676"/>
    </source>
</evidence>
<dbReference type="AlphaFoldDB" id="A0AAN9YB48"/>
<dbReference type="EMBL" id="JBBCAQ010000004">
    <property type="protein sequence ID" value="KAK7604310.1"/>
    <property type="molecule type" value="Genomic_DNA"/>
</dbReference>
<name>A0AAN9YB48_9HEMI</name>
<gene>
    <name evidence="2" type="ORF">V9T40_004583</name>
</gene>
<protein>
    <submittedName>
        <fullName evidence="2">Uncharacterized protein</fullName>
    </submittedName>
</protein>
<dbReference type="Proteomes" id="UP001367676">
    <property type="component" value="Unassembled WGS sequence"/>
</dbReference>
<sequence>MVEIFDQHSLSSRQVSKKLGALHSVRPAVHITPEHFLPNHQAEFAVFGEKMKRISRARVESSRLAGHDDGEFATIFFGNGATSTFRNLIWTRATYVSCPVLSSPILSYPILSYPVLSCSVLYFPQKRRAGSIPCPPCIRGGVTRLRIGCGAVRCGAVRCGVGPGDQQFIVYTYALKSLVIIPVSVPFGHKHAGDCTRASHRAPKVCTPAPRHPGTSAPRIFARANDQKTRIAAPVSASAAPRIRSAPADMTAAAPLPATASSVASKFNDRRWALLMGRAALRIKFGNNCGRRVALYSCYTRTRIYSYNNGPKLGSPRRPSAAASSRKKEERRLRDAACTVTYTLRNASAISFFLVFAFAFAFDDTTRANCARVETWPEYQSAETNKQTSYLSVRRIPHMALFALFFEQTMTENEKNKNKKRTR</sequence>